<reference evidence="2" key="1">
    <citation type="submission" date="2016-10" db="EMBL/GenBank/DDBJ databases">
        <authorList>
            <person name="Varghese N."/>
            <person name="Submissions S."/>
        </authorList>
    </citation>
    <scope>NUCLEOTIDE SEQUENCE [LARGE SCALE GENOMIC DNA]</scope>
    <source>
        <strain evidence="2">IBRC-M 10760</strain>
    </source>
</reference>
<accession>A0A1G7GVF1</accession>
<dbReference type="AlphaFoldDB" id="A0A1G7GVF1"/>
<keyword evidence="2" id="KW-1185">Reference proteome</keyword>
<name>A0A1G7GVF1_9EURY</name>
<dbReference type="OrthoDB" id="109251at2157"/>
<dbReference type="Pfam" id="PF24336">
    <property type="entry name" value="DUF7504"/>
    <property type="match status" value="1"/>
</dbReference>
<dbReference type="STRING" id="660518.SAMN05216218_102200"/>
<organism evidence="1 2">
    <name type="scientific">Halorientalis regularis</name>
    <dbReference type="NCBI Taxonomy" id="660518"/>
    <lineage>
        <taxon>Archaea</taxon>
        <taxon>Methanobacteriati</taxon>
        <taxon>Methanobacteriota</taxon>
        <taxon>Stenosarchaea group</taxon>
        <taxon>Halobacteria</taxon>
        <taxon>Halobacteriales</taxon>
        <taxon>Haloarculaceae</taxon>
        <taxon>Halorientalis</taxon>
    </lineage>
</organism>
<evidence type="ECO:0008006" key="3">
    <source>
        <dbReference type="Google" id="ProtNLM"/>
    </source>
</evidence>
<sequence length="199" mass="20971">MSDINERIGDATTVMFGAPSMSSGADGTCVDLLTQDAPGQVSVLWVSFTKPAGACLDRWRSAHDTDPADFGVIVVGETVGGGGGNADIDSQAVQTISNASDLTGIGIKVGEFISGRDERIAVCFDSLTALLQYVDLETAYEFLHALTGQLHSVGATSHFHIDPNAHDQQTIDTLLSLFDAEVRLDEDGTASVRTRNLVG</sequence>
<protein>
    <recommendedName>
        <fullName evidence="3">KaiC protein</fullName>
    </recommendedName>
</protein>
<dbReference type="RefSeq" id="WP_139171050.1">
    <property type="nucleotide sequence ID" value="NZ_FNBK01000002.1"/>
</dbReference>
<dbReference type="Proteomes" id="UP000199076">
    <property type="component" value="Unassembled WGS sequence"/>
</dbReference>
<evidence type="ECO:0000313" key="2">
    <source>
        <dbReference type="Proteomes" id="UP000199076"/>
    </source>
</evidence>
<proteinExistence type="predicted"/>
<dbReference type="EMBL" id="FNBK01000002">
    <property type="protein sequence ID" value="SDE92054.1"/>
    <property type="molecule type" value="Genomic_DNA"/>
</dbReference>
<dbReference type="InterPro" id="IPR055927">
    <property type="entry name" value="DUF7504"/>
</dbReference>
<gene>
    <name evidence="1" type="ORF">SAMN05216218_102200</name>
</gene>
<evidence type="ECO:0000313" key="1">
    <source>
        <dbReference type="EMBL" id="SDE92054.1"/>
    </source>
</evidence>